<keyword evidence="1" id="KW-0175">Coiled coil</keyword>
<feature type="compositionally biased region" description="Polar residues" evidence="2">
    <location>
        <begin position="10"/>
        <end position="27"/>
    </location>
</feature>
<dbReference type="PANTHER" id="PTHR40027:SF1">
    <property type="entry name" value="CELL DIVISION PROTEIN DIVIC"/>
    <property type="match status" value="1"/>
</dbReference>
<proteinExistence type="predicted"/>
<dbReference type="EMBL" id="PVNE01000019">
    <property type="protein sequence ID" value="PRX39879.1"/>
    <property type="molecule type" value="Genomic_DNA"/>
</dbReference>
<dbReference type="PANTHER" id="PTHR40027">
    <property type="entry name" value="CELL DIVISION PROTEIN DIVIC"/>
    <property type="match status" value="1"/>
</dbReference>
<organism evidence="4 5">
    <name type="scientific">Planifilum fimeticola</name>
    <dbReference type="NCBI Taxonomy" id="201975"/>
    <lineage>
        <taxon>Bacteria</taxon>
        <taxon>Bacillati</taxon>
        <taxon>Bacillota</taxon>
        <taxon>Bacilli</taxon>
        <taxon>Bacillales</taxon>
        <taxon>Thermoactinomycetaceae</taxon>
        <taxon>Planifilum</taxon>
    </lineage>
</organism>
<keyword evidence="3" id="KW-0812">Transmembrane</keyword>
<evidence type="ECO:0000256" key="2">
    <source>
        <dbReference type="SAM" id="MobiDB-lite"/>
    </source>
</evidence>
<gene>
    <name evidence="4" type="ORF">CLV97_11939</name>
</gene>
<comment type="caution">
    <text evidence="4">The sequence shown here is derived from an EMBL/GenBank/DDBJ whole genome shotgun (WGS) entry which is preliminary data.</text>
</comment>
<reference evidence="4 5" key="1">
    <citation type="submission" date="2018-03" db="EMBL/GenBank/DDBJ databases">
        <title>Genomic Encyclopedia of Archaeal and Bacterial Type Strains, Phase II (KMG-II): from individual species to whole genera.</title>
        <authorList>
            <person name="Goeker M."/>
        </authorList>
    </citation>
    <scope>NUCLEOTIDE SEQUENCE [LARGE SCALE GENOMIC DNA]</scope>
    <source>
        <strain evidence="4 5">DSM 44946</strain>
    </source>
</reference>
<feature type="transmembrane region" description="Helical" evidence="3">
    <location>
        <begin position="38"/>
        <end position="56"/>
    </location>
</feature>
<keyword evidence="3" id="KW-0472">Membrane</keyword>
<feature type="region of interest" description="Disordered" evidence="2">
    <location>
        <begin position="1"/>
        <end position="29"/>
    </location>
</feature>
<sequence>MAFVRKGNVVSFSPSRPSEPSGKPSQSRLPRNVRRRRLIWLIVMIAFFGWFLSEFVTQTGRISAREAELKEKKAELTALKKEQKALREEIKRLHDEEYLKELARKYGYQEPGEEIYTLPEGKN</sequence>
<keyword evidence="3" id="KW-1133">Transmembrane helix</keyword>
<keyword evidence="4" id="KW-0132">Cell division</keyword>
<keyword evidence="4" id="KW-0131">Cell cycle</keyword>
<evidence type="ECO:0000256" key="1">
    <source>
        <dbReference type="SAM" id="Coils"/>
    </source>
</evidence>
<dbReference type="Pfam" id="PF04977">
    <property type="entry name" value="DivIC"/>
    <property type="match status" value="1"/>
</dbReference>
<dbReference type="Proteomes" id="UP000237797">
    <property type="component" value="Unassembled WGS sequence"/>
</dbReference>
<dbReference type="GO" id="GO:0051301">
    <property type="term" value="P:cell division"/>
    <property type="evidence" value="ECO:0007669"/>
    <property type="project" value="UniProtKB-KW"/>
</dbReference>
<evidence type="ECO:0000256" key="3">
    <source>
        <dbReference type="SAM" id="Phobius"/>
    </source>
</evidence>
<evidence type="ECO:0000313" key="5">
    <source>
        <dbReference type="Proteomes" id="UP000237797"/>
    </source>
</evidence>
<feature type="coiled-coil region" evidence="1">
    <location>
        <begin position="62"/>
        <end position="96"/>
    </location>
</feature>
<dbReference type="InterPro" id="IPR007060">
    <property type="entry name" value="FtsL/DivIC"/>
</dbReference>
<dbReference type="AlphaFoldDB" id="A0A2T0LDG3"/>
<dbReference type="RefSeq" id="WP_170070495.1">
    <property type="nucleotide sequence ID" value="NZ_PVNE01000019.1"/>
</dbReference>
<evidence type="ECO:0000313" key="4">
    <source>
        <dbReference type="EMBL" id="PRX39879.1"/>
    </source>
</evidence>
<protein>
    <submittedName>
        <fullName evidence="4">Cell division protein FtsB</fullName>
    </submittedName>
</protein>
<keyword evidence="5" id="KW-1185">Reference proteome</keyword>
<accession>A0A2T0LDG3</accession>
<name>A0A2T0LDG3_9BACL</name>
<dbReference type="InterPro" id="IPR039076">
    <property type="entry name" value="DivIC"/>
</dbReference>